<comment type="subcellular location">
    <subcellularLocation>
        <location evidence="1">Cell membrane</location>
        <topology evidence="1">Multi-pass membrane protein</topology>
    </subcellularLocation>
    <subcellularLocation>
        <location evidence="7">Membrane</location>
        <topology evidence="7">Multi-pass membrane protein</topology>
    </subcellularLocation>
</comment>
<sequence length="530" mass="56683">MTGMKTPWLLTGLQFGMDEVSRVFLLFSTLIWIAAGAYALSSGRSAETTRWFFVFYCISLFANLGLIPAQDMVGFYLFFSVMTFASYILIVQGEAQRARYAGKVYITMALIGEILIVSAMMLIAPGAESLHFRHIRAAAAASAHRDLFVCLVLSGFGVKTGAPLLHMWMPLAYTAAPVPAAVVLSGAMVNAGLLGWIRFLPLGEVALPGWGTLCLAAGIAAAFYGVAVGVFQDNPKTVLAYSSISQMGLMTLAIGTGLAFPEAWPAALSSLLVYATHHALHKSSLFMGTVIVQGMSRNPFSYAGLLFSSLALAGAPFTSGAVAKVSLKAATGSPHNGGALWLEWLLPLTAFGTTLLMGRFLFLVRDSRKQGVARRPATGALASWIILLAGAAAAGFALPFDDPFDTVRLSRTLKNVLSALWPVLGGILALGAVWRMMRGRAATLPVKIPPGDIIEPVVRGLRSLQACWKKYPVKIFEAGGRLLVLIVSGFRKGTFLSNTIVNAERNLTRWTVAGAVFLILAVLMFFLMSC</sequence>
<accession>A0A953M1P7</accession>
<feature type="transmembrane region" description="Helical" evidence="8">
    <location>
        <begin position="209"/>
        <end position="231"/>
    </location>
</feature>
<keyword evidence="3 7" id="KW-0812">Transmembrane</keyword>
<dbReference type="EMBL" id="JAIOIV010000060">
    <property type="protein sequence ID" value="MBZ0156003.1"/>
    <property type="molecule type" value="Genomic_DNA"/>
</dbReference>
<dbReference type="GO" id="GO:0005886">
    <property type="term" value="C:plasma membrane"/>
    <property type="evidence" value="ECO:0007669"/>
    <property type="project" value="UniProtKB-SubCell"/>
</dbReference>
<feature type="transmembrane region" description="Helical" evidence="8">
    <location>
        <begin position="344"/>
        <end position="364"/>
    </location>
</feature>
<feature type="transmembrane region" description="Helical" evidence="8">
    <location>
        <begin position="510"/>
        <end position="528"/>
    </location>
</feature>
<keyword evidence="2" id="KW-1003">Cell membrane</keyword>
<dbReference type="PANTHER" id="PTHR42682:SF4">
    <property type="entry name" value="NADH-UBIQUINONE_PLASTOQUINONE"/>
    <property type="match status" value="1"/>
</dbReference>
<feature type="domain" description="NADH:quinone oxidoreductase/Mrp antiporter transmembrane" evidence="9">
    <location>
        <begin position="69"/>
        <end position="323"/>
    </location>
</feature>
<feature type="transmembrane region" description="Helical" evidence="8">
    <location>
        <begin position="170"/>
        <end position="197"/>
    </location>
</feature>
<feature type="transmembrane region" description="Helical" evidence="8">
    <location>
        <begin position="135"/>
        <end position="158"/>
    </location>
</feature>
<dbReference type="PANTHER" id="PTHR42682">
    <property type="entry name" value="HYDROGENASE-4 COMPONENT F"/>
    <property type="match status" value="1"/>
</dbReference>
<comment type="caution">
    <text evidence="10">The sequence shown here is derived from an EMBL/GenBank/DDBJ whole genome shotgun (WGS) entry which is preliminary data.</text>
</comment>
<evidence type="ECO:0000256" key="4">
    <source>
        <dbReference type="ARBA" id="ARBA00022989"/>
    </source>
</evidence>
<feature type="transmembrane region" description="Helical" evidence="8">
    <location>
        <begin position="300"/>
        <end position="324"/>
    </location>
</feature>
<dbReference type="Pfam" id="PF00361">
    <property type="entry name" value="Proton_antipo_M"/>
    <property type="match status" value="1"/>
</dbReference>
<reference evidence="10" key="2">
    <citation type="submission" date="2021-08" db="EMBL/GenBank/DDBJ databases">
        <authorList>
            <person name="Dalcin Martins P."/>
        </authorList>
    </citation>
    <scope>NUCLEOTIDE SEQUENCE</scope>
    <source>
        <strain evidence="10">MAG_39</strain>
    </source>
</reference>
<dbReference type="AlphaFoldDB" id="A0A953M1P7"/>
<protein>
    <submittedName>
        <fullName evidence="10">Complex I subunit 5 family protein</fullName>
    </submittedName>
</protein>
<keyword evidence="5" id="KW-0560">Oxidoreductase</keyword>
<proteinExistence type="predicted"/>
<organism evidence="10 11">
    <name type="scientific">Candidatus Nitrobium versatile</name>
    <dbReference type="NCBI Taxonomy" id="2884831"/>
    <lineage>
        <taxon>Bacteria</taxon>
        <taxon>Pseudomonadati</taxon>
        <taxon>Nitrospirota</taxon>
        <taxon>Nitrospiria</taxon>
        <taxon>Nitrospirales</taxon>
        <taxon>Nitrospiraceae</taxon>
        <taxon>Candidatus Nitrobium</taxon>
    </lineage>
</organism>
<feature type="transmembrane region" description="Helical" evidence="8">
    <location>
        <begin position="52"/>
        <end position="69"/>
    </location>
</feature>
<gene>
    <name evidence="10" type="ORF">K8I29_07275</name>
</gene>
<dbReference type="PRINTS" id="PR01437">
    <property type="entry name" value="NUOXDRDTASE4"/>
</dbReference>
<feature type="transmembrane region" description="Helical" evidence="8">
    <location>
        <begin position="75"/>
        <end position="92"/>
    </location>
</feature>
<name>A0A953M1P7_9BACT</name>
<dbReference type="Proteomes" id="UP000705867">
    <property type="component" value="Unassembled WGS sequence"/>
</dbReference>
<evidence type="ECO:0000256" key="2">
    <source>
        <dbReference type="ARBA" id="ARBA00022475"/>
    </source>
</evidence>
<feature type="transmembrane region" description="Helical" evidence="8">
    <location>
        <begin position="104"/>
        <end position="123"/>
    </location>
</feature>
<evidence type="ECO:0000256" key="3">
    <source>
        <dbReference type="ARBA" id="ARBA00022692"/>
    </source>
</evidence>
<feature type="transmembrane region" description="Helical" evidence="8">
    <location>
        <begin position="238"/>
        <end position="257"/>
    </location>
</feature>
<evidence type="ECO:0000256" key="7">
    <source>
        <dbReference type="RuleBase" id="RU000320"/>
    </source>
</evidence>
<evidence type="ECO:0000313" key="10">
    <source>
        <dbReference type="EMBL" id="MBZ0156003.1"/>
    </source>
</evidence>
<keyword evidence="6 8" id="KW-0472">Membrane</keyword>
<dbReference type="GO" id="GO:0016491">
    <property type="term" value="F:oxidoreductase activity"/>
    <property type="evidence" value="ECO:0007669"/>
    <property type="project" value="UniProtKB-KW"/>
</dbReference>
<dbReference type="InterPro" id="IPR003918">
    <property type="entry name" value="NADH_UbQ_OxRdtase"/>
</dbReference>
<evidence type="ECO:0000256" key="8">
    <source>
        <dbReference type="SAM" id="Phobius"/>
    </source>
</evidence>
<evidence type="ECO:0000259" key="9">
    <source>
        <dbReference type="Pfam" id="PF00361"/>
    </source>
</evidence>
<feature type="transmembrane region" description="Helical" evidence="8">
    <location>
        <begin position="20"/>
        <end position="40"/>
    </location>
</feature>
<reference evidence="10" key="1">
    <citation type="journal article" date="2021" name="bioRxiv">
        <title>Unraveling nitrogen, sulfur and carbon metabolic pathways and microbial community transcriptional responses to substrate deprivation and toxicity stresses in a bioreactor mimicking anoxic brackish coastal sediment conditions.</title>
        <authorList>
            <person name="Martins P.D."/>
            <person name="Echeveste M.J."/>
            <person name="Arshad A."/>
            <person name="Kurth J."/>
            <person name="Ouboter H."/>
            <person name="Jetten M.S.M."/>
            <person name="Welte C.U."/>
        </authorList>
    </citation>
    <scope>NUCLEOTIDE SEQUENCE</scope>
    <source>
        <strain evidence="10">MAG_39</strain>
    </source>
</reference>
<feature type="transmembrane region" description="Helical" evidence="8">
    <location>
        <begin position="376"/>
        <end position="398"/>
    </location>
</feature>
<evidence type="ECO:0000313" key="11">
    <source>
        <dbReference type="Proteomes" id="UP000705867"/>
    </source>
</evidence>
<feature type="transmembrane region" description="Helical" evidence="8">
    <location>
        <begin position="418"/>
        <end position="437"/>
    </location>
</feature>
<dbReference type="GO" id="GO:0042773">
    <property type="term" value="P:ATP synthesis coupled electron transport"/>
    <property type="evidence" value="ECO:0007669"/>
    <property type="project" value="InterPro"/>
</dbReference>
<evidence type="ECO:0000256" key="5">
    <source>
        <dbReference type="ARBA" id="ARBA00023002"/>
    </source>
</evidence>
<evidence type="ECO:0000256" key="6">
    <source>
        <dbReference type="ARBA" id="ARBA00023136"/>
    </source>
</evidence>
<evidence type="ECO:0000256" key="1">
    <source>
        <dbReference type="ARBA" id="ARBA00004651"/>
    </source>
</evidence>
<dbReference type="GO" id="GO:0008137">
    <property type="term" value="F:NADH dehydrogenase (ubiquinone) activity"/>
    <property type="evidence" value="ECO:0007669"/>
    <property type="project" value="InterPro"/>
</dbReference>
<keyword evidence="4 8" id="KW-1133">Transmembrane helix</keyword>
<dbReference type="InterPro" id="IPR001750">
    <property type="entry name" value="ND/Mrp_TM"/>
</dbReference>
<dbReference type="InterPro" id="IPR052175">
    <property type="entry name" value="ComplexI-like_HydComp"/>
</dbReference>